<evidence type="ECO:0000313" key="3">
    <source>
        <dbReference type="Proteomes" id="UP000521943"/>
    </source>
</evidence>
<feature type="domain" description="CHAT" evidence="1">
    <location>
        <begin position="824"/>
        <end position="1125"/>
    </location>
</feature>
<dbReference type="Gene3D" id="1.25.40.10">
    <property type="entry name" value="Tetratricopeptide repeat domain"/>
    <property type="match status" value="3"/>
</dbReference>
<gene>
    <name evidence="2" type="ORF">DFP72DRAFT_1117465</name>
</gene>
<dbReference type="PANTHER" id="PTHR19959">
    <property type="entry name" value="KINESIN LIGHT CHAIN"/>
    <property type="match status" value="1"/>
</dbReference>
<sequence>MATLRVSDSVGPADDDHKSLSKAAWAFKAQYDRTNDLNDISRAITTLRRAVEITPGGYEHLPFYLNRLGDWLDARCMRAGDLEEDGIEAIQAHRKAVQLTPGSHPAMPYWLNNLGTSLRFRYERTGVINDFAEALRAYQEAVRLGLENHNPCMALYLGNIGRLLKCRYQRTLDLQDLAEAIIAQRRVSDHSPEESPDHPYWINELGVSLRIRFQLDGNPDDLAGAVAAHRKAVQLTAKDHPDMVYWLNNLGDSLQHHFNHTGSVEALTEAIISKQRAVELTPEGHQEMPSRLGDLGRFFELRFQRTGYLHDLAEAIAAQQRAVELTPERHQEMAIRLTSLGISYHSRFKRTGDLQDLAEAISAGRRAVELTPEGHSRMAYMLNSLGTSLQSRFKRTGDLQDLSESISAMRKAVELTREGDRDMSFWLTNIGISLGLRFQYTNDLQDLAEAISATQKAVALAPGGHTDMAVPLHNLSIWFQTRFKRTGSRNDIDEALLVGQRAVALTPEGHADMPNRLANLGLSFRARFKLTGELGDYTDAISNFKASATYGSGPPRSRLRGAIEWARLLQHFDPPSPDILTALDAVICLNALAATLAQTLQTRYTQIQQTSGLPLQAAALAFTLNRVDKALEWLEQGRCHVWGQLTNLRAPLDDLRIYDSQLADRIIEVARRLETAGSSSAIPRSEMSASEKVSLEDQARAHARLAREWDELLARARAFPGLEALLKPGTLPHHLPESGHAIVVNVDELRCDAIVLSGGCDAPLHIPLPSFSLAMCNQYREDLKAQLRSYDICDRGGTVMMVPEGERGFSSALRRGKSTETAVQEILRGLWQDIVKPILQRLGIYNLDRTPPPEKVLTRIWWCPTGPLSFLPIHAAGIYGKEDSECILDYAICSYIPTVSALSDRVRNDRPIDKAVSGLFMTCQPSASGGSHIPGATVEVQSIHTLATKTGIRAEKLEESAVTPPSCLDFMERYSSVHLACHALQGTTDPLKSRFLFYDGSLDLSDILRRNLKNADFAFLSACQTGTGSHELPDEAVHLAAGMLAAGYRRVVATMWSIGDRHAPDVAFDFYKYLLDHRDSSPGERGFDGSKSAHALHHAVQQFRLRLDDSSDRSFLAWIPYVHFGY</sequence>
<name>A0A8H6M9H4_9AGAR</name>
<evidence type="ECO:0000313" key="2">
    <source>
        <dbReference type="EMBL" id="KAF6756062.1"/>
    </source>
</evidence>
<dbReference type="Proteomes" id="UP000521943">
    <property type="component" value="Unassembled WGS sequence"/>
</dbReference>
<dbReference type="EMBL" id="JACGCI010000027">
    <property type="protein sequence ID" value="KAF6756062.1"/>
    <property type="molecule type" value="Genomic_DNA"/>
</dbReference>
<proteinExistence type="predicted"/>
<protein>
    <submittedName>
        <fullName evidence="2">CHAT domain-containing protein</fullName>
    </submittedName>
</protein>
<comment type="caution">
    <text evidence="2">The sequence shown here is derived from an EMBL/GenBank/DDBJ whole genome shotgun (WGS) entry which is preliminary data.</text>
</comment>
<evidence type="ECO:0000259" key="1">
    <source>
        <dbReference type="Pfam" id="PF12770"/>
    </source>
</evidence>
<organism evidence="2 3">
    <name type="scientific">Ephemerocybe angulata</name>
    <dbReference type="NCBI Taxonomy" id="980116"/>
    <lineage>
        <taxon>Eukaryota</taxon>
        <taxon>Fungi</taxon>
        <taxon>Dikarya</taxon>
        <taxon>Basidiomycota</taxon>
        <taxon>Agaricomycotina</taxon>
        <taxon>Agaricomycetes</taxon>
        <taxon>Agaricomycetidae</taxon>
        <taxon>Agaricales</taxon>
        <taxon>Agaricineae</taxon>
        <taxon>Psathyrellaceae</taxon>
        <taxon>Ephemerocybe</taxon>
    </lineage>
</organism>
<dbReference type="PANTHER" id="PTHR19959:SF119">
    <property type="entry name" value="FUNGAL LIPASE-LIKE DOMAIN-CONTAINING PROTEIN"/>
    <property type="match status" value="1"/>
</dbReference>
<dbReference type="InterPro" id="IPR024983">
    <property type="entry name" value="CHAT_dom"/>
</dbReference>
<dbReference type="Pfam" id="PF12770">
    <property type="entry name" value="CHAT"/>
    <property type="match status" value="1"/>
</dbReference>
<dbReference type="AlphaFoldDB" id="A0A8H6M9H4"/>
<dbReference type="SUPFAM" id="SSF81901">
    <property type="entry name" value="HCP-like"/>
    <property type="match status" value="2"/>
</dbReference>
<dbReference type="OrthoDB" id="9991317at2759"/>
<keyword evidence="3" id="KW-1185">Reference proteome</keyword>
<reference evidence="2 3" key="1">
    <citation type="submission" date="2020-07" db="EMBL/GenBank/DDBJ databases">
        <title>Comparative genomics of pyrophilous fungi reveals a link between fire events and developmental genes.</title>
        <authorList>
            <consortium name="DOE Joint Genome Institute"/>
            <person name="Steindorff A.S."/>
            <person name="Carver A."/>
            <person name="Calhoun S."/>
            <person name="Stillman K."/>
            <person name="Liu H."/>
            <person name="Lipzen A."/>
            <person name="Pangilinan J."/>
            <person name="Labutti K."/>
            <person name="Bruns T.D."/>
            <person name="Grigoriev I.V."/>
        </authorList>
    </citation>
    <scope>NUCLEOTIDE SEQUENCE [LARGE SCALE GENOMIC DNA]</scope>
    <source>
        <strain evidence="2 3">CBS 144469</strain>
    </source>
</reference>
<dbReference type="InterPro" id="IPR011990">
    <property type="entry name" value="TPR-like_helical_dom_sf"/>
</dbReference>
<accession>A0A8H6M9H4</accession>